<dbReference type="SMART" id="SM00866">
    <property type="entry name" value="UTRA"/>
    <property type="match status" value="1"/>
</dbReference>
<dbReference type="SMART" id="SM00345">
    <property type="entry name" value="HTH_GNTR"/>
    <property type="match status" value="1"/>
</dbReference>
<dbReference type="EMBL" id="QOCS01000013">
    <property type="protein sequence ID" value="RHW46305.1"/>
    <property type="molecule type" value="Genomic_DNA"/>
</dbReference>
<dbReference type="InterPro" id="IPR036388">
    <property type="entry name" value="WH-like_DNA-bd_sf"/>
</dbReference>
<evidence type="ECO:0000256" key="1">
    <source>
        <dbReference type="ARBA" id="ARBA00023015"/>
    </source>
</evidence>
<dbReference type="Proteomes" id="UP000284822">
    <property type="component" value="Unassembled WGS sequence"/>
</dbReference>
<reference evidence="4 5" key="1">
    <citation type="submission" date="2018-07" db="EMBL/GenBank/DDBJ databases">
        <title>Genome sequences of six Lactobacillus spp. isolated from bumble bee guts.</title>
        <authorList>
            <person name="Motta E.V.S."/>
            <person name="Moran N.A."/>
        </authorList>
    </citation>
    <scope>NUCLEOTIDE SEQUENCE [LARGE SCALE GENOMIC DNA]</scope>
    <source>
        <strain evidence="4 5">LV-8.1</strain>
    </source>
</reference>
<organism evidence="4 5">
    <name type="scientific">Bombilactobacillus bombi</name>
    <dbReference type="NCBI Taxonomy" id="1303590"/>
    <lineage>
        <taxon>Bacteria</taxon>
        <taxon>Bacillati</taxon>
        <taxon>Bacillota</taxon>
        <taxon>Bacilli</taxon>
        <taxon>Lactobacillales</taxon>
        <taxon>Lactobacillaceae</taxon>
        <taxon>Bombilactobacillus</taxon>
    </lineage>
</organism>
<dbReference type="InterPro" id="IPR036390">
    <property type="entry name" value="WH_DNA-bd_sf"/>
</dbReference>
<dbReference type="AlphaFoldDB" id="A0A347ST77"/>
<dbReference type="Pfam" id="PF07702">
    <property type="entry name" value="UTRA"/>
    <property type="match status" value="1"/>
</dbReference>
<proteinExistence type="predicted"/>
<sequence length="238" mass="27316">MELKENKPLYQQIATKIQSDIYMGKYKPEQQLPTETELCERFSVSKITIRKAIQILVDKSLLKKIRGKGTFVLYRKENMTLGKNSLGFNDFLAPKGHKTDVQILKTSIINEDNQINRKLHLSSGTNITLISRLIVEDDSPVAIDNIYVETERFPKIIENLSNKKSLYEVLKNEYQININKSNLKINGIVANAHMANILQCTMGDPLFVLDKISLVDDDIIHYSKSFVRCDRVEYSFSI</sequence>
<dbReference type="Gene3D" id="1.10.10.10">
    <property type="entry name" value="Winged helix-like DNA-binding domain superfamily/Winged helix DNA-binding domain"/>
    <property type="match status" value="1"/>
</dbReference>
<protein>
    <submittedName>
        <fullName evidence="4">GntR family transcriptional regulator</fullName>
    </submittedName>
</protein>
<name>A0A347ST77_9LACO</name>
<dbReference type="SUPFAM" id="SSF64288">
    <property type="entry name" value="Chorismate lyase-like"/>
    <property type="match status" value="1"/>
</dbReference>
<evidence type="ECO:0000256" key="2">
    <source>
        <dbReference type="ARBA" id="ARBA00023125"/>
    </source>
</evidence>
<keyword evidence="3" id="KW-0804">Transcription</keyword>
<dbReference type="GO" id="GO:0003700">
    <property type="term" value="F:DNA-binding transcription factor activity"/>
    <property type="evidence" value="ECO:0007669"/>
    <property type="project" value="InterPro"/>
</dbReference>
<dbReference type="InterPro" id="IPR000524">
    <property type="entry name" value="Tscrpt_reg_HTH_GntR"/>
</dbReference>
<dbReference type="Gene3D" id="3.40.1410.10">
    <property type="entry name" value="Chorismate lyase-like"/>
    <property type="match status" value="1"/>
</dbReference>
<evidence type="ECO:0000313" key="5">
    <source>
        <dbReference type="Proteomes" id="UP000284822"/>
    </source>
</evidence>
<evidence type="ECO:0000313" key="4">
    <source>
        <dbReference type="EMBL" id="RHW46305.1"/>
    </source>
</evidence>
<gene>
    <name evidence="4" type="ORF">DS832_05970</name>
</gene>
<accession>A0A347ST77</accession>
<dbReference type="GO" id="GO:0003677">
    <property type="term" value="F:DNA binding"/>
    <property type="evidence" value="ECO:0007669"/>
    <property type="project" value="UniProtKB-KW"/>
</dbReference>
<comment type="caution">
    <text evidence="4">The sequence shown here is derived from an EMBL/GenBank/DDBJ whole genome shotgun (WGS) entry which is preliminary data.</text>
</comment>
<dbReference type="KEGG" id="lbm:DS830_06985"/>
<keyword evidence="2" id="KW-0238">DNA-binding</keyword>
<dbReference type="InterPro" id="IPR011663">
    <property type="entry name" value="UTRA"/>
</dbReference>
<dbReference type="Pfam" id="PF00392">
    <property type="entry name" value="GntR"/>
    <property type="match status" value="1"/>
</dbReference>
<dbReference type="InterPro" id="IPR028978">
    <property type="entry name" value="Chorismate_lyase_/UTRA_dom_sf"/>
</dbReference>
<dbReference type="SUPFAM" id="SSF46785">
    <property type="entry name" value="Winged helix' DNA-binding domain"/>
    <property type="match status" value="1"/>
</dbReference>
<dbReference type="PRINTS" id="PR00035">
    <property type="entry name" value="HTHGNTR"/>
</dbReference>
<keyword evidence="1" id="KW-0805">Transcription regulation</keyword>
<dbReference type="PANTHER" id="PTHR44846">
    <property type="entry name" value="MANNOSYL-D-GLYCERATE TRANSPORT/METABOLISM SYSTEM REPRESSOR MNGR-RELATED"/>
    <property type="match status" value="1"/>
</dbReference>
<dbReference type="CDD" id="cd07377">
    <property type="entry name" value="WHTH_GntR"/>
    <property type="match status" value="1"/>
</dbReference>
<dbReference type="RefSeq" id="WP_118908779.1">
    <property type="nucleotide sequence ID" value="NZ_CP031513.1"/>
</dbReference>
<dbReference type="PROSITE" id="PS50949">
    <property type="entry name" value="HTH_GNTR"/>
    <property type="match status" value="1"/>
</dbReference>
<dbReference type="GO" id="GO:0045892">
    <property type="term" value="P:negative regulation of DNA-templated transcription"/>
    <property type="evidence" value="ECO:0007669"/>
    <property type="project" value="TreeGrafter"/>
</dbReference>
<dbReference type="PANTHER" id="PTHR44846:SF1">
    <property type="entry name" value="MANNOSYL-D-GLYCERATE TRANSPORT_METABOLISM SYSTEM REPRESSOR MNGR-RELATED"/>
    <property type="match status" value="1"/>
</dbReference>
<evidence type="ECO:0000256" key="3">
    <source>
        <dbReference type="ARBA" id="ARBA00023163"/>
    </source>
</evidence>
<dbReference type="FunFam" id="1.10.10.10:FF:000079">
    <property type="entry name" value="GntR family transcriptional regulator"/>
    <property type="match status" value="1"/>
</dbReference>
<dbReference type="InterPro" id="IPR050679">
    <property type="entry name" value="Bact_HTH_transcr_reg"/>
</dbReference>